<evidence type="ECO:0000256" key="1">
    <source>
        <dbReference type="ARBA" id="ARBA00004604"/>
    </source>
</evidence>
<keyword evidence="5" id="KW-0539">Nucleus</keyword>
<dbReference type="SMR" id="A0A136JJY3"/>
<organism evidence="7 8">
    <name type="scientific">Microdochium bolleyi</name>
    <dbReference type="NCBI Taxonomy" id="196109"/>
    <lineage>
        <taxon>Eukaryota</taxon>
        <taxon>Fungi</taxon>
        <taxon>Dikarya</taxon>
        <taxon>Ascomycota</taxon>
        <taxon>Pezizomycotina</taxon>
        <taxon>Sordariomycetes</taxon>
        <taxon>Xylariomycetidae</taxon>
        <taxon>Xylariales</taxon>
        <taxon>Microdochiaceae</taxon>
        <taxon>Microdochium</taxon>
    </lineage>
</organism>
<reference evidence="8" key="1">
    <citation type="submission" date="2016-02" db="EMBL/GenBank/DDBJ databases">
        <title>Draft genome sequence of Microdochium bolleyi, a fungal endophyte of beachgrass.</title>
        <authorList>
            <consortium name="DOE Joint Genome Institute"/>
            <person name="David A.S."/>
            <person name="May G."/>
            <person name="Haridas S."/>
            <person name="Lim J."/>
            <person name="Wang M."/>
            <person name="Labutti K."/>
            <person name="Lipzen A."/>
            <person name="Barry K."/>
            <person name="Grigoriev I.V."/>
        </authorList>
    </citation>
    <scope>NUCLEOTIDE SEQUENCE [LARGE SCALE GENOMIC DNA]</scope>
    <source>
        <strain evidence="8">J235TASD1</strain>
    </source>
</reference>
<gene>
    <name evidence="7" type="ORF">Micbo1qcDRAFT_156354</name>
</gene>
<evidence type="ECO:0000256" key="4">
    <source>
        <dbReference type="ARBA" id="ARBA00023163"/>
    </source>
</evidence>
<keyword evidence="3" id="KW-0240">DNA-directed RNA polymerase</keyword>
<accession>A0A136JJY3</accession>
<comment type="subcellular location">
    <subcellularLocation>
        <location evidence="1">Nucleus</location>
        <location evidence="1">Nucleolus</location>
    </subcellularLocation>
</comment>
<dbReference type="Pfam" id="PF06870">
    <property type="entry name" value="RNA_pol_I_A49"/>
    <property type="match status" value="1"/>
</dbReference>
<dbReference type="OrthoDB" id="532500at2759"/>
<dbReference type="GO" id="GO:0000428">
    <property type="term" value="C:DNA-directed RNA polymerase complex"/>
    <property type="evidence" value="ECO:0007669"/>
    <property type="project" value="UniProtKB-KW"/>
</dbReference>
<dbReference type="STRING" id="196109.A0A136JJY3"/>
<feature type="region of interest" description="Disordered" evidence="6">
    <location>
        <begin position="1"/>
        <end position="43"/>
    </location>
</feature>
<keyword evidence="8" id="KW-1185">Reference proteome</keyword>
<keyword evidence="4" id="KW-0804">Transcription</keyword>
<dbReference type="InterPro" id="IPR009668">
    <property type="entry name" value="RNA_pol-assoc_fac_A49-like"/>
</dbReference>
<feature type="compositionally biased region" description="Basic residues" evidence="6">
    <location>
        <begin position="1"/>
        <end position="10"/>
    </location>
</feature>
<evidence type="ECO:0000256" key="3">
    <source>
        <dbReference type="ARBA" id="ARBA00022478"/>
    </source>
</evidence>
<dbReference type="InParanoid" id="A0A136JJY3"/>
<feature type="compositionally biased region" description="Basic and acidic residues" evidence="6">
    <location>
        <begin position="11"/>
        <end position="28"/>
    </location>
</feature>
<protein>
    <submittedName>
        <fullName evidence="7">RNA polymerase I associated factor, A49-like protein</fullName>
    </submittedName>
</protein>
<comment type="similarity">
    <text evidence="2">Belongs to the eukaryotic RPA49/POLR1E RNA polymerase subunit family.</text>
</comment>
<evidence type="ECO:0000256" key="6">
    <source>
        <dbReference type="SAM" id="MobiDB-lite"/>
    </source>
</evidence>
<name>A0A136JJY3_9PEZI</name>
<sequence>MGAPKEKKRKRAEDVPKPSKKSAVEVTKKSQRSSQQPQAPTVKVASVRSMSECPPVIATTPGLCLPPSIQFQAFSKAAPAGARKSKAQPNSLMLHSSAGEKLDYTGKEEGPGGRESHLKHYIGVFDPATGKLSVMEARKMAVRGVVRAQQPAPETENERDLSKTMYDLRTDLGHAFGTKKAKKALAAITENAISPEKAIAGVGGTPSKLNATSMAVMESIQQVTSGMASKEDLQAAADAAKPVPPCNTDAEEIQDVYQPEYMIGAEILNSIPIKDWQDSVKKGHDIRSGNNVFVSHRLQAVAGGPNAVKHLRVLRYLDCLIKFQRAAKPRGRGLFVVPQKDKLTELLDPVPSTVVENIRRRFSQKGEMRKFEIDLIRTWTCALAAIVGNYSIETSALRYDMGVDEKEFAQYWKEIGGKVKIVKGDEKGTHKQVATLSLPLEFPQLRYQRARR</sequence>
<dbReference type="EMBL" id="KQ964245">
    <property type="protein sequence ID" value="KXJ97461.1"/>
    <property type="molecule type" value="Genomic_DNA"/>
</dbReference>
<evidence type="ECO:0000313" key="8">
    <source>
        <dbReference type="Proteomes" id="UP000070501"/>
    </source>
</evidence>
<proteinExistence type="inferred from homology"/>
<evidence type="ECO:0000256" key="5">
    <source>
        <dbReference type="ARBA" id="ARBA00023242"/>
    </source>
</evidence>
<evidence type="ECO:0000313" key="7">
    <source>
        <dbReference type="EMBL" id="KXJ97461.1"/>
    </source>
</evidence>
<dbReference type="AlphaFoldDB" id="A0A136JJY3"/>
<dbReference type="Proteomes" id="UP000070501">
    <property type="component" value="Unassembled WGS sequence"/>
</dbReference>
<dbReference type="FunCoup" id="A0A136JJY3">
    <property type="interactions" value="642"/>
</dbReference>
<dbReference type="GO" id="GO:0006351">
    <property type="term" value="P:DNA-templated transcription"/>
    <property type="evidence" value="ECO:0007669"/>
    <property type="project" value="InterPro"/>
</dbReference>
<evidence type="ECO:0000256" key="2">
    <source>
        <dbReference type="ARBA" id="ARBA00009430"/>
    </source>
</evidence>
<dbReference type="GO" id="GO:0005730">
    <property type="term" value="C:nucleolus"/>
    <property type="evidence" value="ECO:0007669"/>
    <property type="project" value="UniProtKB-SubCell"/>
</dbReference>
<dbReference type="PANTHER" id="PTHR14440">
    <property type="entry name" value="DNA-DIRECTED RNA POLYMERASE I SUBUNIT RPA49"/>
    <property type="match status" value="1"/>
</dbReference>
<dbReference type="GO" id="GO:0003677">
    <property type="term" value="F:DNA binding"/>
    <property type="evidence" value="ECO:0007669"/>
    <property type="project" value="InterPro"/>
</dbReference>